<dbReference type="InterPro" id="IPR016651">
    <property type="entry name" value="LCMT1"/>
</dbReference>
<evidence type="ECO:0000256" key="1">
    <source>
        <dbReference type="ARBA" id="ARBA00022603"/>
    </source>
</evidence>
<dbReference type="AlphaFoldDB" id="A0A9K3KZJ1"/>
<dbReference type="PIRSF" id="PIRSF016305">
    <property type="entry name" value="LCM_mtfrase"/>
    <property type="match status" value="1"/>
</dbReference>
<evidence type="ECO:0000313" key="6">
    <source>
        <dbReference type="Proteomes" id="UP000693970"/>
    </source>
</evidence>
<keyword evidence="2 4" id="KW-0808">Transferase</keyword>
<keyword evidence="3 4" id="KW-0949">S-adenosyl-L-methionine</keyword>
<reference evidence="5" key="2">
    <citation type="submission" date="2021-04" db="EMBL/GenBank/DDBJ databases">
        <authorList>
            <person name="Podell S."/>
        </authorList>
    </citation>
    <scope>NUCLEOTIDE SEQUENCE</scope>
    <source>
        <strain evidence="5">Hildebrandi</strain>
    </source>
</reference>
<protein>
    <recommendedName>
        <fullName evidence="4">Leucine carboxyl methyltransferase 1</fullName>
        <ecNumber evidence="4">2.1.1.233</ecNumber>
    </recommendedName>
</protein>
<sequence length="351" mass="39339">MNNKQNPSSTLASLDRPIKATADDAVLAKLATTQAGYYKDPFLENFARRSTGGISSGGPTAMHGERRVIQPIIKKELMPGFALWIGRLEDNVECQKKKIRWYEVDHASVIHEKAALIRQSQQLSYFCPNLKETQHGYETKASDSSSIHNVSSSFHLVDHDLRDSPNLLLEKLSLDPSLPTLFLTECVFMYIPNEASQLLLQALSSCFEHVYMACYEPILGDRNARDPFGHMMEQNLIKAGVASPDSCLLKTRTLPEQLHKLTNSGFARAVGCDMWSAYETILTVEQRKTANQSEFLDEYEEWILIMQHYCFVVATSDPTSPFAAVQNVNDKASKPSLVGFVSNKCNELNKP</sequence>
<dbReference type="InterPro" id="IPR007213">
    <property type="entry name" value="Ppm1/Ppm2/Tcmp"/>
</dbReference>
<dbReference type="GO" id="GO:0032259">
    <property type="term" value="P:methylation"/>
    <property type="evidence" value="ECO:0007669"/>
    <property type="project" value="UniProtKB-KW"/>
</dbReference>
<keyword evidence="6" id="KW-1185">Reference proteome</keyword>
<accession>A0A9K3KZJ1</accession>
<dbReference type="EC" id="2.1.1.233" evidence="4"/>
<dbReference type="PANTHER" id="PTHR13600">
    <property type="entry name" value="LEUCINE CARBOXYL METHYLTRANSFERASE"/>
    <property type="match status" value="1"/>
</dbReference>
<organism evidence="5 6">
    <name type="scientific">Nitzschia inconspicua</name>
    <dbReference type="NCBI Taxonomy" id="303405"/>
    <lineage>
        <taxon>Eukaryota</taxon>
        <taxon>Sar</taxon>
        <taxon>Stramenopiles</taxon>
        <taxon>Ochrophyta</taxon>
        <taxon>Bacillariophyta</taxon>
        <taxon>Bacillariophyceae</taxon>
        <taxon>Bacillariophycidae</taxon>
        <taxon>Bacillariales</taxon>
        <taxon>Bacillariaceae</taxon>
        <taxon>Nitzschia</taxon>
    </lineage>
</organism>
<evidence type="ECO:0000256" key="2">
    <source>
        <dbReference type="ARBA" id="ARBA00022679"/>
    </source>
</evidence>
<dbReference type="PANTHER" id="PTHR13600:SF21">
    <property type="entry name" value="LEUCINE CARBOXYL METHYLTRANSFERASE 1"/>
    <property type="match status" value="1"/>
</dbReference>
<comment type="function">
    <text evidence="4">Methylates the carboxyl group of the C-terminal leucine residue of protein phosphatase 2A catalytic subunits to form alpha-leucine ester residues.</text>
</comment>
<comment type="caution">
    <text evidence="5">The sequence shown here is derived from an EMBL/GenBank/DDBJ whole genome shotgun (WGS) entry which is preliminary data.</text>
</comment>
<evidence type="ECO:0000313" key="5">
    <source>
        <dbReference type="EMBL" id="KAG7352492.1"/>
    </source>
</evidence>
<evidence type="ECO:0000256" key="4">
    <source>
        <dbReference type="PIRNR" id="PIRNR016305"/>
    </source>
</evidence>
<comment type="catalytic activity">
    <reaction evidence="4">
        <text>[phosphatase 2A protein]-C-terminal L-leucine + S-adenosyl-L-methionine = [phosphatase 2A protein]-C-terminal L-leucine methyl ester + S-adenosyl-L-homocysteine</text>
        <dbReference type="Rhea" id="RHEA:48544"/>
        <dbReference type="Rhea" id="RHEA-COMP:12134"/>
        <dbReference type="Rhea" id="RHEA-COMP:12135"/>
        <dbReference type="ChEBI" id="CHEBI:57856"/>
        <dbReference type="ChEBI" id="CHEBI:59789"/>
        <dbReference type="ChEBI" id="CHEBI:90516"/>
        <dbReference type="ChEBI" id="CHEBI:90517"/>
        <dbReference type="EC" id="2.1.1.233"/>
    </reaction>
</comment>
<proteinExistence type="inferred from homology"/>
<evidence type="ECO:0000256" key="3">
    <source>
        <dbReference type="ARBA" id="ARBA00022691"/>
    </source>
</evidence>
<dbReference type="Proteomes" id="UP000693970">
    <property type="component" value="Unassembled WGS sequence"/>
</dbReference>
<comment type="similarity">
    <text evidence="4">Belongs to the methyltransferase superfamily. LCMT family.</text>
</comment>
<dbReference type="OrthoDB" id="203237at2759"/>
<gene>
    <name evidence="5" type="ORF">IV203_008540</name>
</gene>
<reference evidence="5" key="1">
    <citation type="journal article" date="2021" name="Sci. Rep.">
        <title>Diploid genomic architecture of Nitzschia inconspicua, an elite biomass production diatom.</title>
        <authorList>
            <person name="Oliver A."/>
            <person name="Podell S."/>
            <person name="Pinowska A."/>
            <person name="Traller J.C."/>
            <person name="Smith S.R."/>
            <person name="McClure R."/>
            <person name="Beliaev A."/>
            <person name="Bohutskyi P."/>
            <person name="Hill E.A."/>
            <person name="Rabines A."/>
            <person name="Zheng H."/>
            <person name="Allen L.Z."/>
            <person name="Kuo A."/>
            <person name="Grigoriev I.V."/>
            <person name="Allen A.E."/>
            <person name="Hazlebeck D."/>
            <person name="Allen E.E."/>
        </authorList>
    </citation>
    <scope>NUCLEOTIDE SEQUENCE</scope>
    <source>
        <strain evidence="5">Hildebrandi</strain>
    </source>
</reference>
<keyword evidence="1 4" id="KW-0489">Methyltransferase</keyword>
<name>A0A9K3KZJ1_9STRA</name>
<dbReference type="EMBL" id="JAGRRH010000017">
    <property type="protein sequence ID" value="KAG7352492.1"/>
    <property type="molecule type" value="Genomic_DNA"/>
</dbReference>
<dbReference type="Pfam" id="PF04072">
    <property type="entry name" value="LCM"/>
    <property type="match status" value="1"/>
</dbReference>
<dbReference type="GO" id="GO:0008168">
    <property type="term" value="F:methyltransferase activity"/>
    <property type="evidence" value="ECO:0007669"/>
    <property type="project" value="UniProtKB-KW"/>
</dbReference>